<dbReference type="SMART" id="SM00133">
    <property type="entry name" value="S_TK_X"/>
    <property type="match status" value="1"/>
</dbReference>
<evidence type="ECO:0000259" key="13">
    <source>
        <dbReference type="PROSITE" id="PS51285"/>
    </source>
</evidence>
<evidence type="ECO:0000256" key="3">
    <source>
        <dbReference type="ARBA" id="ARBA00022553"/>
    </source>
</evidence>
<dbReference type="PhylomeDB" id="E9H151"/>
<keyword evidence="3" id="KW-0597">Phosphoprotein</keyword>
<evidence type="ECO:0000313" key="15">
    <source>
        <dbReference type="Proteomes" id="UP000000305"/>
    </source>
</evidence>
<dbReference type="GO" id="GO:0035556">
    <property type="term" value="P:intracellular signal transduction"/>
    <property type="evidence" value="ECO:0000318"/>
    <property type="project" value="GO_Central"/>
</dbReference>
<dbReference type="EMBL" id="GL732582">
    <property type="protein sequence ID" value="EFX74573.1"/>
    <property type="molecule type" value="Genomic_DNA"/>
</dbReference>
<evidence type="ECO:0000313" key="14">
    <source>
        <dbReference type="EMBL" id="EFX74573.1"/>
    </source>
</evidence>
<evidence type="ECO:0000256" key="10">
    <source>
        <dbReference type="SAM" id="MobiDB-lite"/>
    </source>
</evidence>
<feature type="domain" description="Protein kinase" evidence="11">
    <location>
        <begin position="118"/>
        <end position="379"/>
    </location>
</feature>
<dbReference type="InterPro" id="IPR036871">
    <property type="entry name" value="PX_dom_sf"/>
</dbReference>
<dbReference type="SUPFAM" id="SSF64268">
    <property type="entry name" value="PX domain"/>
    <property type="match status" value="1"/>
</dbReference>
<dbReference type="GO" id="GO:0004674">
    <property type="term" value="F:protein serine/threonine kinase activity"/>
    <property type="evidence" value="ECO:0000318"/>
    <property type="project" value="GO_Central"/>
</dbReference>
<dbReference type="InterPro" id="IPR017892">
    <property type="entry name" value="Pkinase_C"/>
</dbReference>
<evidence type="ECO:0000256" key="5">
    <source>
        <dbReference type="ARBA" id="ARBA00022741"/>
    </source>
</evidence>
<sequence length="456" mass="52077">MKDAGRSWDVYRRYTEFCRLHAVLKKQIAGLNLKLPGKRLFGSNFDPAFLKSRCDGLTEYIRLIINDGRLLSIREVREFLSLDERSNAKKSANSDDSGVETRNINLGPSERPLKPDDFEFLRVLGRGSFGKVLLARRYADQHLYAVKVLEKRAVVRRNETQHIMAERNVLRNNQLHPFLVSLHASFQTREKLYFVLDFVNGGELFFHLQRERHFSEARARFYSAEMASALGYLHSAGVVYRDLKPENILLDSEGHLVLTDFGLCKEGLVDSDQTTATFCGTPEYLAPEVIRKEAYGRSVDWWCLGAVLYEMLYGLPPFYSRDTAVMYDAILNKPLHFRDHIQVSTAGKDLLSALLQKDGRTRLGSGPADFDDVRNHAFYRSLNWDDLMQRKMTPPFRPELSDAYDLRNIDPEFTREPVPASLLQARSVRAASSLGCNRDGDNVFAGFSYVPTTLIN</sequence>
<dbReference type="InParanoid" id="E9H151"/>
<evidence type="ECO:0000256" key="9">
    <source>
        <dbReference type="RuleBase" id="RU000304"/>
    </source>
</evidence>
<dbReference type="Pfam" id="PF00433">
    <property type="entry name" value="Pkinase_C"/>
    <property type="match status" value="1"/>
</dbReference>
<evidence type="ECO:0000256" key="8">
    <source>
        <dbReference type="PROSITE-ProRule" id="PRU10141"/>
    </source>
</evidence>
<dbReference type="HOGENOM" id="CLU_000288_63_48_1"/>
<dbReference type="PROSITE" id="PS00108">
    <property type="entry name" value="PROTEIN_KINASE_ST"/>
    <property type="match status" value="1"/>
</dbReference>
<feature type="domain" description="PX" evidence="12">
    <location>
        <begin position="1"/>
        <end position="87"/>
    </location>
</feature>
<dbReference type="PROSITE" id="PS00107">
    <property type="entry name" value="PROTEIN_KINASE_ATP"/>
    <property type="match status" value="1"/>
</dbReference>
<dbReference type="PROSITE" id="PS51285">
    <property type="entry name" value="AGC_KINASE_CTER"/>
    <property type="match status" value="1"/>
</dbReference>
<feature type="compositionally biased region" description="Polar residues" evidence="10">
    <location>
        <begin position="89"/>
        <end position="106"/>
    </location>
</feature>
<dbReference type="eggNOG" id="KOG0598">
    <property type="taxonomic scope" value="Eukaryota"/>
</dbReference>
<keyword evidence="6" id="KW-0418">Kinase</keyword>
<dbReference type="GO" id="GO:0035091">
    <property type="term" value="F:phosphatidylinositol binding"/>
    <property type="evidence" value="ECO:0007669"/>
    <property type="project" value="InterPro"/>
</dbReference>
<dbReference type="AlphaFoldDB" id="E9H151"/>
<dbReference type="Gene3D" id="1.10.510.10">
    <property type="entry name" value="Transferase(Phosphotransferase) domain 1"/>
    <property type="match status" value="1"/>
</dbReference>
<dbReference type="KEGG" id="dpx:DAPPUDRAFT_108775"/>
<keyword evidence="15" id="KW-1185">Reference proteome</keyword>
<comment type="similarity">
    <text evidence="1">Belongs to the protein kinase superfamily. AGC Ser/Thr protein kinase family.</text>
</comment>
<name>E9H151_DAPPU</name>
<evidence type="ECO:0000256" key="6">
    <source>
        <dbReference type="ARBA" id="ARBA00022777"/>
    </source>
</evidence>
<dbReference type="OMA" id="PRANGNI"/>
<keyword evidence="4" id="KW-0808">Transferase</keyword>
<feature type="region of interest" description="Disordered" evidence="10">
    <location>
        <begin position="88"/>
        <end position="110"/>
    </location>
</feature>
<keyword evidence="7 8" id="KW-0067">ATP-binding</keyword>
<dbReference type="Pfam" id="PF00787">
    <property type="entry name" value="PX"/>
    <property type="match status" value="1"/>
</dbReference>
<evidence type="ECO:0000256" key="2">
    <source>
        <dbReference type="ARBA" id="ARBA00022527"/>
    </source>
</evidence>
<dbReference type="InterPro" id="IPR017441">
    <property type="entry name" value="Protein_kinase_ATP_BS"/>
</dbReference>
<evidence type="ECO:0000259" key="12">
    <source>
        <dbReference type="PROSITE" id="PS50195"/>
    </source>
</evidence>
<accession>E9H151</accession>
<dbReference type="OrthoDB" id="63267at2759"/>
<evidence type="ECO:0000256" key="1">
    <source>
        <dbReference type="ARBA" id="ARBA00009903"/>
    </source>
</evidence>
<evidence type="ECO:0000256" key="7">
    <source>
        <dbReference type="ARBA" id="ARBA00022840"/>
    </source>
</evidence>
<keyword evidence="5 8" id="KW-0547">Nucleotide-binding</keyword>
<dbReference type="InterPro" id="IPR001683">
    <property type="entry name" value="PX_dom"/>
</dbReference>
<evidence type="ECO:0000259" key="11">
    <source>
        <dbReference type="PROSITE" id="PS50011"/>
    </source>
</evidence>
<protein>
    <submittedName>
        <fullName evidence="14">Uncharacterized protein</fullName>
    </submittedName>
</protein>
<dbReference type="InterPro" id="IPR000719">
    <property type="entry name" value="Prot_kinase_dom"/>
</dbReference>
<proteinExistence type="inferred from homology"/>
<reference evidence="14 15" key="1">
    <citation type="journal article" date="2011" name="Science">
        <title>The ecoresponsive genome of Daphnia pulex.</title>
        <authorList>
            <person name="Colbourne J.K."/>
            <person name="Pfrender M.E."/>
            <person name="Gilbert D."/>
            <person name="Thomas W.K."/>
            <person name="Tucker A."/>
            <person name="Oakley T.H."/>
            <person name="Tokishita S."/>
            <person name="Aerts A."/>
            <person name="Arnold G.J."/>
            <person name="Basu M.K."/>
            <person name="Bauer D.J."/>
            <person name="Caceres C.E."/>
            <person name="Carmel L."/>
            <person name="Casola C."/>
            <person name="Choi J.H."/>
            <person name="Detter J.C."/>
            <person name="Dong Q."/>
            <person name="Dusheyko S."/>
            <person name="Eads B.D."/>
            <person name="Frohlich T."/>
            <person name="Geiler-Samerotte K.A."/>
            <person name="Gerlach D."/>
            <person name="Hatcher P."/>
            <person name="Jogdeo S."/>
            <person name="Krijgsveld J."/>
            <person name="Kriventseva E.V."/>
            <person name="Kultz D."/>
            <person name="Laforsch C."/>
            <person name="Lindquist E."/>
            <person name="Lopez J."/>
            <person name="Manak J.R."/>
            <person name="Muller J."/>
            <person name="Pangilinan J."/>
            <person name="Patwardhan R.P."/>
            <person name="Pitluck S."/>
            <person name="Pritham E.J."/>
            <person name="Rechtsteiner A."/>
            <person name="Rho M."/>
            <person name="Rogozin I.B."/>
            <person name="Sakarya O."/>
            <person name="Salamov A."/>
            <person name="Schaack S."/>
            <person name="Shapiro H."/>
            <person name="Shiga Y."/>
            <person name="Skalitzky C."/>
            <person name="Smith Z."/>
            <person name="Souvorov A."/>
            <person name="Sung W."/>
            <person name="Tang Z."/>
            <person name="Tsuchiya D."/>
            <person name="Tu H."/>
            <person name="Vos H."/>
            <person name="Wang M."/>
            <person name="Wolf Y.I."/>
            <person name="Yamagata H."/>
            <person name="Yamada T."/>
            <person name="Ye Y."/>
            <person name="Shaw J.R."/>
            <person name="Andrews J."/>
            <person name="Crease T.J."/>
            <person name="Tang H."/>
            <person name="Lucas S.M."/>
            <person name="Robertson H.M."/>
            <person name="Bork P."/>
            <person name="Koonin E.V."/>
            <person name="Zdobnov E.M."/>
            <person name="Grigoriev I.V."/>
            <person name="Lynch M."/>
            <person name="Boore J.L."/>
        </authorList>
    </citation>
    <scope>NUCLEOTIDE SEQUENCE [LARGE SCALE GENOMIC DNA]</scope>
</reference>
<dbReference type="SMART" id="SM00220">
    <property type="entry name" value="S_TKc"/>
    <property type="match status" value="1"/>
</dbReference>
<feature type="binding site" evidence="8">
    <location>
        <position position="147"/>
    </location>
    <ligand>
        <name>ATP</name>
        <dbReference type="ChEBI" id="CHEBI:30616"/>
    </ligand>
</feature>
<dbReference type="GO" id="GO:0005524">
    <property type="term" value="F:ATP binding"/>
    <property type="evidence" value="ECO:0007669"/>
    <property type="project" value="UniProtKB-UniRule"/>
</dbReference>
<dbReference type="Gene3D" id="3.30.1520.10">
    <property type="entry name" value="Phox-like domain"/>
    <property type="match status" value="1"/>
</dbReference>
<organism evidence="14 15">
    <name type="scientific">Daphnia pulex</name>
    <name type="common">Water flea</name>
    <dbReference type="NCBI Taxonomy" id="6669"/>
    <lineage>
        <taxon>Eukaryota</taxon>
        <taxon>Metazoa</taxon>
        <taxon>Ecdysozoa</taxon>
        <taxon>Arthropoda</taxon>
        <taxon>Crustacea</taxon>
        <taxon>Branchiopoda</taxon>
        <taxon>Diplostraca</taxon>
        <taxon>Cladocera</taxon>
        <taxon>Anomopoda</taxon>
        <taxon>Daphniidae</taxon>
        <taxon>Daphnia</taxon>
    </lineage>
</organism>
<dbReference type="Pfam" id="PF00069">
    <property type="entry name" value="Pkinase"/>
    <property type="match status" value="1"/>
</dbReference>
<dbReference type="PANTHER" id="PTHR24351">
    <property type="entry name" value="RIBOSOMAL PROTEIN S6 KINASE"/>
    <property type="match status" value="1"/>
</dbReference>
<dbReference type="STRING" id="6669.E9H151"/>
<dbReference type="Gene3D" id="3.30.200.20">
    <property type="entry name" value="Phosphorylase Kinase, domain 1"/>
    <property type="match status" value="1"/>
</dbReference>
<dbReference type="InterPro" id="IPR000961">
    <property type="entry name" value="AGC-kinase_C"/>
</dbReference>
<gene>
    <name evidence="14" type="ORF">DAPPUDRAFT_108775</name>
</gene>
<keyword evidence="2 9" id="KW-0723">Serine/threonine-protein kinase</keyword>
<dbReference type="PROSITE" id="PS50011">
    <property type="entry name" value="PROTEIN_KINASE_DOM"/>
    <property type="match status" value="1"/>
</dbReference>
<dbReference type="FunFam" id="3.30.200.20:FF:000103">
    <property type="entry name" value="Protein kinase C"/>
    <property type="match status" value="1"/>
</dbReference>
<dbReference type="FunFam" id="1.10.510.10:FF:000008">
    <property type="entry name" value="Non-specific serine/threonine protein kinase"/>
    <property type="match status" value="1"/>
</dbReference>
<dbReference type="InterPro" id="IPR011009">
    <property type="entry name" value="Kinase-like_dom_sf"/>
</dbReference>
<evidence type="ECO:0000256" key="4">
    <source>
        <dbReference type="ARBA" id="ARBA00022679"/>
    </source>
</evidence>
<dbReference type="SUPFAM" id="SSF56112">
    <property type="entry name" value="Protein kinase-like (PK-like)"/>
    <property type="match status" value="1"/>
</dbReference>
<dbReference type="PROSITE" id="PS50195">
    <property type="entry name" value="PX"/>
    <property type="match status" value="1"/>
</dbReference>
<dbReference type="Proteomes" id="UP000000305">
    <property type="component" value="Unassembled WGS sequence"/>
</dbReference>
<dbReference type="CDD" id="cd05575">
    <property type="entry name" value="STKc_SGK"/>
    <property type="match status" value="1"/>
</dbReference>
<dbReference type="InterPro" id="IPR008271">
    <property type="entry name" value="Ser/Thr_kinase_AS"/>
</dbReference>
<feature type="domain" description="AGC-kinase C-terminal" evidence="13">
    <location>
        <begin position="380"/>
        <end position="456"/>
    </location>
</feature>